<dbReference type="PANTHER" id="PTHR31462">
    <property type="entry name" value="ENDOSOMAL/LYSOSOMAL POTASSIUM CHANNEL TMEM175"/>
    <property type="match status" value="1"/>
</dbReference>
<evidence type="ECO:0000256" key="3">
    <source>
        <dbReference type="ARBA" id="ARBA00022448"/>
    </source>
</evidence>
<evidence type="ECO:0000256" key="5">
    <source>
        <dbReference type="ARBA" id="ARBA00022692"/>
    </source>
</evidence>
<sequence>MPLPRIRFASAPQRLDALSDGVFAIVLTLLALELRIPDREAGESFLRVLLANTAVLESYIISFFVVGVLWRLQHMASELTPRGTAFHHSLTLAFLATVTLTPWSLSNITSFPDDPVAVMGFSGTLLVSWALLIAVLTFAQRIASADTLDEIRAARRSLFGGPLVACISLAIAPLSTAGALYVWLLLIPYGFYARRSVTDAIDQK</sequence>
<keyword evidence="10 13" id="KW-0472">Membrane</keyword>
<reference evidence="14 15" key="1">
    <citation type="submission" date="2023-03" db="EMBL/GenBank/DDBJ databases">
        <title>Fodinicurvata sp. CAU 1616 isolated from sea sendiment.</title>
        <authorList>
            <person name="Kim W."/>
        </authorList>
    </citation>
    <scope>NUCLEOTIDE SEQUENCE [LARGE SCALE GENOMIC DNA]</scope>
    <source>
        <strain evidence="14 15">CAU 1616</strain>
    </source>
</reference>
<evidence type="ECO:0000256" key="2">
    <source>
        <dbReference type="ARBA" id="ARBA00006920"/>
    </source>
</evidence>
<name>A0ABT5YNG8_9PROT</name>
<feature type="transmembrane region" description="Helical" evidence="13">
    <location>
        <begin position="159"/>
        <end position="186"/>
    </location>
</feature>
<organism evidence="14 15">
    <name type="scientific">Aquibaculum arenosum</name>
    <dbReference type="NCBI Taxonomy" id="3032591"/>
    <lineage>
        <taxon>Bacteria</taxon>
        <taxon>Pseudomonadati</taxon>
        <taxon>Pseudomonadota</taxon>
        <taxon>Alphaproteobacteria</taxon>
        <taxon>Rhodospirillales</taxon>
        <taxon>Rhodovibrionaceae</taxon>
        <taxon>Aquibaculum</taxon>
    </lineage>
</organism>
<evidence type="ECO:0000313" key="15">
    <source>
        <dbReference type="Proteomes" id="UP001215503"/>
    </source>
</evidence>
<keyword evidence="8 13" id="KW-1133">Transmembrane helix</keyword>
<evidence type="ECO:0000256" key="9">
    <source>
        <dbReference type="ARBA" id="ARBA00023065"/>
    </source>
</evidence>
<gene>
    <name evidence="14" type="ORF">P2G67_10610</name>
</gene>
<feature type="transmembrane region" description="Helical" evidence="13">
    <location>
        <begin position="49"/>
        <end position="72"/>
    </location>
</feature>
<keyword evidence="3" id="KW-0813">Transport</keyword>
<evidence type="ECO:0000256" key="10">
    <source>
        <dbReference type="ARBA" id="ARBA00023136"/>
    </source>
</evidence>
<dbReference type="Proteomes" id="UP001215503">
    <property type="component" value="Unassembled WGS sequence"/>
</dbReference>
<comment type="catalytic activity">
    <reaction evidence="12">
        <text>K(+)(in) = K(+)(out)</text>
        <dbReference type="Rhea" id="RHEA:29463"/>
        <dbReference type="ChEBI" id="CHEBI:29103"/>
    </reaction>
</comment>
<dbReference type="InterPro" id="IPR010617">
    <property type="entry name" value="TMEM175-like"/>
</dbReference>
<feature type="transmembrane region" description="Helical" evidence="13">
    <location>
        <begin position="117"/>
        <end position="139"/>
    </location>
</feature>
<keyword evidence="5 13" id="KW-0812">Transmembrane</keyword>
<dbReference type="EMBL" id="JARHUD010000006">
    <property type="protein sequence ID" value="MDF2096427.1"/>
    <property type="molecule type" value="Genomic_DNA"/>
</dbReference>
<proteinExistence type="inferred from homology"/>
<keyword evidence="4" id="KW-0633">Potassium transport</keyword>
<dbReference type="RefSeq" id="WP_275822850.1">
    <property type="nucleotide sequence ID" value="NZ_JARHUD010000006.1"/>
</dbReference>
<evidence type="ECO:0000256" key="7">
    <source>
        <dbReference type="ARBA" id="ARBA00022958"/>
    </source>
</evidence>
<evidence type="ECO:0000256" key="6">
    <source>
        <dbReference type="ARBA" id="ARBA00022826"/>
    </source>
</evidence>
<evidence type="ECO:0000256" key="4">
    <source>
        <dbReference type="ARBA" id="ARBA00022538"/>
    </source>
</evidence>
<feature type="transmembrane region" description="Helical" evidence="13">
    <location>
        <begin position="84"/>
        <end position="105"/>
    </location>
</feature>
<evidence type="ECO:0000256" key="1">
    <source>
        <dbReference type="ARBA" id="ARBA00004141"/>
    </source>
</evidence>
<evidence type="ECO:0000313" key="14">
    <source>
        <dbReference type="EMBL" id="MDF2096427.1"/>
    </source>
</evidence>
<comment type="caution">
    <text evidence="14">The sequence shown here is derived from an EMBL/GenBank/DDBJ whole genome shotgun (WGS) entry which is preliminary data.</text>
</comment>
<dbReference type="PANTHER" id="PTHR31462:SF5">
    <property type="entry name" value="ENDOSOMAL_LYSOSOMAL PROTON CHANNEL TMEM175"/>
    <property type="match status" value="1"/>
</dbReference>
<keyword evidence="11" id="KW-0407">Ion channel</keyword>
<evidence type="ECO:0000256" key="11">
    <source>
        <dbReference type="ARBA" id="ARBA00023303"/>
    </source>
</evidence>
<keyword evidence="7" id="KW-0630">Potassium</keyword>
<evidence type="ECO:0000256" key="12">
    <source>
        <dbReference type="ARBA" id="ARBA00034430"/>
    </source>
</evidence>
<keyword evidence="15" id="KW-1185">Reference proteome</keyword>
<keyword evidence="9" id="KW-0406">Ion transport</keyword>
<evidence type="ECO:0000256" key="13">
    <source>
        <dbReference type="SAM" id="Phobius"/>
    </source>
</evidence>
<comment type="subcellular location">
    <subcellularLocation>
        <location evidence="1">Membrane</location>
        <topology evidence="1">Multi-pass membrane protein</topology>
    </subcellularLocation>
</comment>
<dbReference type="Pfam" id="PF06736">
    <property type="entry name" value="TMEM175"/>
    <property type="match status" value="1"/>
</dbReference>
<accession>A0ABT5YNG8</accession>
<comment type="similarity">
    <text evidence="2">Belongs to the TMEM175 family.</text>
</comment>
<protein>
    <submittedName>
        <fullName evidence="14">TMEM175 family protein</fullName>
    </submittedName>
</protein>
<evidence type="ECO:0000256" key="8">
    <source>
        <dbReference type="ARBA" id="ARBA00022989"/>
    </source>
</evidence>
<keyword evidence="6" id="KW-0631">Potassium channel</keyword>